<evidence type="ECO:0008006" key="3">
    <source>
        <dbReference type="Google" id="ProtNLM"/>
    </source>
</evidence>
<dbReference type="EMBL" id="JARPWH010000007">
    <property type="protein sequence ID" value="MDT2401463.1"/>
    <property type="molecule type" value="Genomic_DNA"/>
</dbReference>
<accession>A0AAW8RQR6</accession>
<evidence type="ECO:0000313" key="2">
    <source>
        <dbReference type="Proteomes" id="UP001260773"/>
    </source>
</evidence>
<proteinExistence type="predicted"/>
<protein>
    <recommendedName>
        <fullName evidence="3">Helix-turn-helix domain-containing protein</fullName>
    </recommendedName>
</protein>
<dbReference type="RefSeq" id="WP_311860855.1">
    <property type="nucleotide sequence ID" value="NZ_JARPWD010000006.1"/>
</dbReference>
<gene>
    <name evidence="1" type="ORF">P7D43_03700</name>
</gene>
<organism evidence="1 2">
    <name type="scientific">Enterococcus avium</name>
    <name type="common">Streptococcus avium</name>
    <dbReference type="NCBI Taxonomy" id="33945"/>
    <lineage>
        <taxon>Bacteria</taxon>
        <taxon>Bacillati</taxon>
        <taxon>Bacillota</taxon>
        <taxon>Bacilli</taxon>
        <taxon>Lactobacillales</taxon>
        <taxon>Enterococcaceae</taxon>
        <taxon>Enterococcus</taxon>
    </lineage>
</organism>
<dbReference type="AlphaFoldDB" id="A0AAW8RQR6"/>
<reference evidence="1" key="1">
    <citation type="submission" date="2023-03" db="EMBL/GenBank/DDBJ databases">
        <authorList>
            <person name="Shen W."/>
            <person name="Cai J."/>
        </authorList>
    </citation>
    <scope>NUCLEOTIDE SEQUENCE</scope>
    <source>
        <strain evidence="1">P33-2</strain>
    </source>
</reference>
<dbReference type="Proteomes" id="UP001260773">
    <property type="component" value="Unassembled WGS sequence"/>
</dbReference>
<evidence type="ECO:0000313" key="1">
    <source>
        <dbReference type="EMBL" id="MDT2401463.1"/>
    </source>
</evidence>
<comment type="caution">
    <text evidence="1">The sequence shown here is derived from an EMBL/GenBank/DDBJ whole genome shotgun (WGS) entry which is preliminary data.</text>
</comment>
<name>A0AAW8RQR6_ENTAV</name>
<sequence>MKLKHEYKQDELIAEGPVIMDLIKQYGNQTDFFSYDVCQQIEAYIENYRTADAITKKIIYERCGLKQHYLEQFLLRNLIERKVAILNGKIKLSLYSIYRLTPIEHMD</sequence>